<keyword evidence="2" id="KW-0812">Transmembrane</keyword>
<dbReference type="EMBL" id="ML977353">
    <property type="protein sequence ID" value="KAF2107622.1"/>
    <property type="molecule type" value="Genomic_DNA"/>
</dbReference>
<feature type="compositionally biased region" description="Polar residues" evidence="1">
    <location>
        <begin position="581"/>
        <end position="596"/>
    </location>
</feature>
<dbReference type="Proteomes" id="UP000799770">
    <property type="component" value="Unassembled WGS sequence"/>
</dbReference>
<sequence>MADSSSRSLLQPHGDSLDKRYPARRSRYKTPTYILATLTLLVACIVLTVVILIKANQDPVKSWSVQPTVLLSLVSGFFAVLLGGLFALGVAITWWRSIGHGTTLSRLQHIHAGANPVDLIPALQSGSYARRVALVSVIVLLVKVSVGPLTQRSIRPRDQDIARRVDMNIHIAQEIQDGYYGTQFDLTQGLVKNLQKTILSRNMTTLPGNGYSCQPNGICEGLISAAGINYGFESSNETIDLMDPRSLNSTIFNISMAITYDFEQPILVITTKYLSSIAGKCVGTLTTDISSVVPATVWYPISIRDRTLTRDQPDSLDSITLMRNYTSPADARTDNVTAPIGPLTGLTYALGDVFASTAILAKGTNGRLGFRSDPFQWPSIYADTTVAEEGSGYDDFVRENCPLRWLSPTADLLLYAYDFSFRTALDVGGKDDKYKQSFSAVFKGEELWYFTDFKFLGIAVGVMILGIVATMSLLWGWWQLDRYVTLSPLETGKAFGAPILMTAGSEQEANCIIREIGHERVAHDGDELVWNGTVYATGASQMSSLRSRTNHSTGYGEDTNLIAAGGISPGRSIRGHRRGMSSISSAGLSPSTSSFEHSLGVSTKRWHDEEEEEGDISYRPRARSRSRSAGNGDDRIPLVPISLSPRQQGSPQLPPILHPGPLRVEPLHSARGARRGSAGRVLPDKRPLSAIEERNSP</sequence>
<keyword evidence="4" id="KW-1185">Reference proteome</keyword>
<keyword evidence="2" id="KW-0472">Membrane</keyword>
<feature type="transmembrane region" description="Helical" evidence="2">
    <location>
        <begin position="455"/>
        <end position="478"/>
    </location>
</feature>
<evidence type="ECO:0000256" key="2">
    <source>
        <dbReference type="SAM" id="Phobius"/>
    </source>
</evidence>
<dbReference type="PANTHER" id="PTHR37576">
    <property type="entry name" value="DEFECT AT LOW TEMPERATURE PROTEIN 1"/>
    <property type="match status" value="1"/>
</dbReference>
<gene>
    <name evidence="3" type="ORF">BDV96DRAFT_606456</name>
</gene>
<evidence type="ECO:0000256" key="1">
    <source>
        <dbReference type="SAM" id="MobiDB-lite"/>
    </source>
</evidence>
<proteinExistence type="predicted"/>
<organism evidence="3 4">
    <name type="scientific">Lophiotrema nucula</name>
    <dbReference type="NCBI Taxonomy" id="690887"/>
    <lineage>
        <taxon>Eukaryota</taxon>
        <taxon>Fungi</taxon>
        <taxon>Dikarya</taxon>
        <taxon>Ascomycota</taxon>
        <taxon>Pezizomycotina</taxon>
        <taxon>Dothideomycetes</taxon>
        <taxon>Pleosporomycetidae</taxon>
        <taxon>Pleosporales</taxon>
        <taxon>Lophiotremataceae</taxon>
        <taxon>Lophiotrema</taxon>
    </lineage>
</organism>
<dbReference type="Pfam" id="PF11374">
    <property type="entry name" value="DUF3176"/>
    <property type="match status" value="1"/>
</dbReference>
<name>A0A6A5YKC6_9PLEO</name>
<reference evidence="3" key="1">
    <citation type="journal article" date="2020" name="Stud. Mycol.">
        <title>101 Dothideomycetes genomes: a test case for predicting lifestyles and emergence of pathogens.</title>
        <authorList>
            <person name="Haridas S."/>
            <person name="Albert R."/>
            <person name="Binder M."/>
            <person name="Bloem J."/>
            <person name="Labutti K."/>
            <person name="Salamov A."/>
            <person name="Andreopoulos B."/>
            <person name="Baker S."/>
            <person name="Barry K."/>
            <person name="Bills G."/>
            <person name="Bluhm B."/>
            <person name="Cannon C."/>
            <person name="Castanera R."/>
            <person name="Culley D."/>
            <person name="Daum C."/>
            <person name="Ezra D."/>
            <person name="Gonzalez J."/>
            <person name="Henrissat B."/>
            <person name="Kuo A."/>
            <person name="Liang C."/>
            <person name="Lipzen A."/>
            <person name="Lutzoni F."/>
            <person name="Magnuson J."/>
            <person name="Mondo S."/>
            <person name="Nolan M."/>
            <person name="Ohm R."/>
            <person name="Pangilinan J."/>
            <person name="Park H.-J."/>
            <person name="Ramirez L."/>
            <person name="Alfaro M."/>
            <person name="Sun H."/>
            <person name="Tritt A."/>
            <person name="Yoshinaga Y."/>
            <person name="Zwiers L.-H."/>
            <person name="Turgeon B."/>
            <person name="Goodwin S."/>
            <person name="Spatafora J."/>
            <person name="Crous P."/>
            <person name="Grigoriev I."/>
        </authorList>
    </citation>
    <scope>NUCLEOTIDE SEQUENCE</scope>
    <source>
        <strain evidence="3">CBS 627.86</strain>
    </source>
</reference>
<evidence type="ECO:0000313" key="3">
    <source>
        <dbReference type="EMBL" id="KAF2107622.1"/>
    </source>
</evidence>
<protein>
    <submittedName>
        <fullName evidence="3">Uncharacterized protein</fullName>
    </submittedName>
</protein>
<dbReference type="OrthoDB" id="5357734at2759"/>
<keyword evidence="2" id="KW-1133">Transmembrane helix</keyword>
<feature type="compositionally biased region" description="Polar residues" evidence="1">
    <location>
        <begin position="542"/>
        <end position="553"/>
    </location>
</feature>
<feature type="transmembrane region" description="Helical" evidence="2">
    <location>
        <begin position="33"/>
        <end position="53"/>
    </location>
</feature>
<evidence type="ECO:0000313" key="4">
    <source>
        <dbReference type="Proteomes" id="UP000799770"/>
    </source>
</evidence>
<dbReference type="AlphaFoldDB" id="A0A6A5YKC6"/>
<feature type="compositionally biased region" description="Basic and acidic residues" evidence="1">
    <location>
        <begin position="682"/>
        <end position="697"/>
    </location>
</feature>
<feature type="region of interest" description="Disordered" evidence="1">
    <location>
        <begin position="542"/>
        <end position="697"/>
    </location>
</feature>
<dbReference type="PANTHER" id="PTHR37576:SF2">
    <property type="entry name" value="DEFECT AT LOW TEMPERATURE PROTEIN 1"/>
    <property type="match status" value="1"/>
</dbReference>
<dbReference type="InterPro" id="IPR021514">
    <property type="entry name" value="DUF3176"/>
</dbReference>
<accession>A0A6A5YKC6</accession>
<feature type="transmembrane region" description="Helical" evidence="2">
    <location>
        <begin position="73"/>
        <end position="95"/>
    </location>
</feature>